<name>A0ACC1WWQ4_MELAZ</name>
<reference evidence="1 2" key="1">
    <citation type="journal article" date="2023" name="Science">
        <title>Complex scaffold remodeling in plant triterpene biosynthesis.</title>
        <authorList>
            <person name="De La Pena R."/>
            <person name="Hodgson H."/>
            <person name="Liu J.C."/>
            <person name="Stephenson M.J."/>
            <person name="Martin A.C."/>
            <person name="Owen C."/>
            <person name="Harkess A."/>
            <person name="Leebens-Mack J."/>
            <person name="Jimenez L.E."/>
            <person name="Osbourn A."/>
            <person name="Sattely E.S."/>
        </authorList>
    </citation>
    <scope>NUCLEOTIDE SEQUENCE [LARGE SCALE GENOMIC DNA]</scope>
    <source>
        <strain evidence="2">cv. JPN11</strain>
        <tissue evidence="1">Leaf</tissue>
    </source>
</reference>
<organism evidence="1 2">
    <name type="scientific">Melia azedarach</name>
    <name type="common">Chinaberry tree</name>
    <dbReference type="NCBI Taxonomy" id="155640"/>
    <lineage>
        <taxon>Eukaryota</taxon>
        <taxon>Viridiplantae</taxon>
        <taxon>Streptophyta</taxon>
        <taxon>Embryophyta</taxon>
        <taxon>Tracheophyta</taxon>
        <taxon>Spermatophyta</taxon>
        <taxon>Magnoliopsida</taxon>
        <taxon>eudicotyledons</taxon>
        <taxon>Gunneridae</taxon>
        <taxon>Pentapetalae</taxon>
        <taxon>rosids</taxon>
        <taxon>malvids</taxon>
        <taxon>Sapindales</taxon>
        <taxon>Meliaceae</taxon>
        <taxon>Melia</taxon>
    </lineage>
</organism>
<proteinExistence type="predicted"/>
<comment type="caution">
    <text evidence="1">The sequence shown here is derived from an EMBL/GenBank/DDBJ whole genome shotgun (WGS) entry which is preliminary data.</text>
</comment>
<protein>
    <submittedName>
        <fullName evidence="1">Chorismate synthase</fullName>
    </submittedName>
</protein>
<evidence type="ECO:0000313" key="2">
    <source>
        <dbReference type="Proteomes" id="UP001164539"/>
    </source>
</evidence>
<gene>
    <name evidence="1" type="ORF">OWV82_023003</name>
</gene>
<keyword evidence="2" id="KW-1185">Reference proteome</keyword>
<dbReference type="EMBL" id="CM051406">
    <property type="protein sequence ID" value="KAJ4703047.1"/>
    <property type="molecule type" value="Genomic_DNA"/>
</dbReference>
<evidence type="ECO:0000313" key="1">
    <source>
        <dbReference type="EMBL" id="KAJ4703047.1"/>
    </source>
</evidence>
<accession>A0ACC1WWQ4</accession>
<dbReference type="Proteomes" id="UP001164539">
    <property type="component" value="Chromosome 13"/>
</dbReference>
<sequence>MEASIASKPFLVAARTDGSLGSLLPSDLRRHPSPTVRILMRSRTSKKLQVEAARSTFGTHFRVTTFGVSRGGGVGCIADGCSPRIPLSEADMQFDLDRRRPGQSRITTPGKETDTRSNTSGDSEGLATGTSIHDYSEMSIVYRPSHAAATYNMKYGVRPVQGGAGSSDRETIGRVASGPVVKKILKLFSGTKIDSKIRRCPDPEYAEKMIAAIDAVRGTENSVGGVVTCIVRNCPF</sequence>